<accession>A0ABD3I8M7</accession>
<name>A0ABD3I8M7_9MARC</name>
<proteinExistence type="predicted"/>
<comment type="caution">
    <text evidence="1">The sequence shown here is derived from an EMBL/GenBank/DDBJ whole genome shotgun (WGS) entry which is preliminary data.</text>
</comment>
<protein>
    <submittedName>
        <fullName evidence="1">Uncharacterized protein</fullName>
    </submittedName>
</protein>
<dbReference type="EMBL" id="JBJQOH010000002">
    <property type="protein sequence ID" value="KAL3698667.1"/>
    <property type="molecule type" value="Genomic_DNA"/>
</dbReference>
<organism evidence="1 2">
    <name type="scientific">Riccia sorocarpa</name>
    <dbReference type="NCBI Taxonomy" id="122646"/>
    <lineage>
        <taxon>Eukaryota</taxon>
        <taxon>Viridiplantae</taxon>
        <taxon>Streptophyta</taxon>
        <taxon>Embryophyta</taxon>
        <taxon>Marchantiophyta</taxon>
        <taxon>Marchantiopsida</taxon>
        <taxon>Marchantiidae</taxon>
        <taxon>Marchantiales</taxon>
        <taxon>Ricciaceae</taxon>
        <taxon>Riccia</taxon>
    </lineage>
</organism>
<dbReference type="AlphaFoldDB" id="A0ABD3I8M7"/>
<gene>
    <name evidence="1" type="ORF">R1sor_012743</name>
</gene>
<dbReference type="Proteomes" id="UP001633002">
    <property type="component" value="Unassembled WGS sequence"/>
</dbReference>
<sequence length="106" mass="10979">MDHVDAVLTDVCPAAEKNLRGVEGQPFWLAAFWEWPPVWSGKRGCGPIWSGPSGVSPLEYNAASRPPLKGVCPSICSAADVLESLLGLRCSVAGVGSCGVNLGVGV</sequence>
<evidence type="ECO:0000313" key="1">
    <source>
        <dbReference type="EMBL" id="KAL3698667.1"/>
    </source>
</evidence>
<reference evidence="1 2" key="1">
    <citation type="submission" date="2024-09" db="EMBL/GenBank/DDBJ databases">
        <title>Chromosome-scale assembly of Riccia sorocarpa.</title>
        <authorList>
            <person name="Paukszto L."/>
        </authorList>
    </citation>
    <scope>NUCLEOTIDE SEQUENCE [LARGE SCALE GENOMIC DNA]</scope>
    <source>
        <strain evidence="1">LP-2024</strain>
        <tissue evidence="1">Aerial parts of the thallus</tissue>
    </source>
</reference>
<keyword evidence="2" id="KW-1185">Reference proteome</keyword>
<evidence type="ECO:0000313" key="2">
    <source>
        <dbReference type="Proteomes" id="UP001633002"/>
    </source>
</evidence>